<name>A0A9E7K592_9LILI</name>
<gene>
    <name evidence="1" type="ORF">MUK42_35566</name>
</gene>
<reference evidence="1" key="1">
    <citation type="submission" date="2022-05" db="EMBL/GenBank/DDBJ databases">
        <title>The Musa troglodytarum L. genome provides insights into the mechanism of non-climacteric behaviour and enrichment of carotenoids.</title>
        <authorList>
            <person name="Wang J."/>
        </authorList>
    </citation>
    <scope>NUCLEOTIDE SEQUENCE</scope>
    <source>
        <tissue evidence="1">Leaf</tissue>
    </source>
</reference>
<dbReference type="EMBL" id="CP097507">
    <property type="protein sequence ID" value="URE04999.1"/>
    <property type="molecule type" value="Genomic_DNA"/>
</dbReference>
<dbReference type="AlphaFoldDB" id="A0A9E7K592"/>
<proteinExistence type="predicted"/>
<keyword evidence="2" id="KW-1185">Reference proteome</keyword>
<accession>A0A9E7K592</accession>
<evidence type="ECO:0000313" key="2">
    <source>
        <dbReference type="Proteomes" id="UP001055439"/>
    </source>
</evidence>
<protein>
    <submittedName>
        <fullName evidence="1">Uncharacterized protein</fullName>
    </submittedName>
</protein>
<organism evidence="1 2">
    <name type="scientific">Musa troglodytarum</name>
    <name type="common">fe'i banana</name>
    <dbReference type="NCBI Taxonomy" id="320322"/>
    <lineage>
        <taxon>Eukaryota</taxon>
        <taxon>Viridiplantae</taxon>
        <taxon>Streptophyta</taxon>
        <taxon>Embryophyta</taxon>
        <taxon>Tracheophyta</taxon>
        <taxon>Spermatophyta</taxon>
        <taxon>Magnoliopsida</taxon>
        <taxon>Liliopsida</taxon>
        <taxon>Zingiberales</taxon>
        <taxon>Musaceae</taxon>
        <taxon>Musa</taxon>
    </lineage>
</organism>
<sequence length="114" mass="12610">MLPPADFHLFCTTLRVLQKPDDDEDVVRSLSPHSEPSCDPVTGLLGSFVDDLAGCFSIWISGEKGMRSGADVHEPVKSLQAMETGLRCISITPRRGYMYEERVFRVVVVAAAKR</sequence>
<evidence type="ECO:0000313" key="1">
    <source>
        <dbReference type="EMBL" id="URE04999.1"/>
    </source>
</evidence>
<dbReference type="Proteomes" id="UP001055439">
    <property type="component" value="Chromosome 5"/>
</dbReference>